<keyword evidence="2" id="KW-1185">Reference proteome</keyword>
<dbReference type="eggNOG" id="COG2170">
    <property type="taxonomic scope" value="Bacteria"/>
</dbReference>
<name>A0A078L100_9GAMM</name>
<proteinExistence type="predicted"/>
<dbReference type="EMBL" id="CCSB01000002">
    <property type="protein sequence ID" value="CDZ77719.1"/>
    <property type="molecule type" value="Genomic_DNA"/>
</dbReference>
<evidence type="ECO:0000313" key="2">
    <source>
        <dbReference type="Proteomes" id="UP000044071"/>
    </source>
</evidence>
<dbReference type="AlphaFoldDB" id="A0A078L100"/>
<dbReference type="PANTHER" id="PTHR36510:SF3">
    <property type="entry name" value="CONSERVED PROTEIN"/>
    <property type="match status" value="1"/>
</dbReference>
<reference evidence="1 2" key="1">
    <citation type="submission" date="2014-06" db="EMBL/GenBank/DDBJ databases">
        <authorList>
            <person name="Urmite Genomes Urmite Genomes"/>
        </authorList>
    </citation>
    <scope>NUCLEOTIDE SEQUENCE [LARGE SCALE GENOMIC DNA]</scope>
</reference>
<dbReference type="GO" id="GO:0016879">
    <property type="term" value="F:ligase activity, forming carbon-nitrogen bonds"/>
    <property type="evidence" value="ECO:0007669"/>
    <property type="project" value="UniProtKB-ARBA"/>
</dbReference>
<dbReference type="InterPro" id="IPR006336">
    <property type="entry name" value="GCS2"/>
</dbReference>
<dbReference type="InterPro" id="IPR014746">
    <property type="entry name" value="Gln_synth/guanido_kin_cat_dom"/>
</dbReference>
<dbReference type="Gene3D" id="3.30.590.20">
    <property type="match status" value="1"/>
</dbReference>
<dbReference type="PANTHER" id="PTHR36510">
    <property type="entry name" value="GLUTAMATE--CYSTEINE LIGASE 2-RELATED"/>
    <property type="match status" value="1"/>
</dbReference>
<dbReference type="InterPro" id="IPR050141">
    <property type="entry name" value="GCL_type2/YbdK_subfam"/>
</dbReference>
<protein>
    <submittedName>
        <fullName evidence="1">Glutamate-cysteine ligase family 2(GCS2)</fullName>
    </submittedName>
</protein>
<dbReference type="Pfam" id="PF04107">
    <property type="entry name" value="GCS2"/>
    <property type="match status" value="1"/>
</dbReference>
<sequence>MISYKEVNDWPTAIDYSDFDKRLLIETALLENWFIDKIFIERGLEIGAEIEFFLLDNNYAPSPNNLKFIELVAEPHLVCEVGSAQLEINTEHFNFTANCLTGLHQNILEYWKKCHDLARKNNYHLALIGSLPTATEIHHQLNFMTDKKRYHLINSCMSEQRGGKPISINIEGVENLRLEPGSLAMNGLISALQPHMQIGLSQSVRYYNVAQAIAAPVLAIASNSPFLLGKHVWSDTRIASFDQVKTLQHFDKARGFKSCLFGLNYLNDSFFELFEQNYQFFPRLLPEVVPNIPPEFMFHVRRQNGVVYRWNRPIIDFNEQNQPYLRIEHRGPSTGPTVIDMVANAAFFYGLLNYYAVQSTPINYLLPFHFARKNFFNAARYGLDAQLKWFLGGDVSACELIKNLIPLARKGLQIFDIQAADINFYLDLIDRRVNNKMNGSIWQCKFIKKYGNDFYNMMAAYLENQYQEIPVSEWKI</sequence>
<accession>A0A078L100</accession>
<dbReference type="RefSeq" id="WP_043874209.1">
    <property type="nucleotide sequence ID" value="NZ_CCVW01000002.1"/>
</dbReference>
<gene>
    <name evidence="1" type="ORF">BN59_02009</name>
</gene>
<dbReference type="SUPFAM" id="SSF55931">
    <property type="entry name" value="Glutamine synthetase/guanido kinase"/>
    <property type="match status" value="1"/>
</dbReference>
<dbReference type="Proteomes" id="UP000044071">
    <property type="component" value="Unassembled WGS sequence"/>
</dbReference>
<keyword evidence="1" id="KW-0436">Ligase</keyword>
<dbReference type="OrthoDB" id="240589at2"/>
<organism evidence="1 2">
    <name type="scientific">Legionella massiliensis</name>
    <dbReference type="NCBI Taxonomy" id="1034943"/>
    <lineage>
        <taxon>Bacteria</taxon>
        <taxon>Pseudomonadati</taxon>
        <taxon>Pseudomonadota</taxon>
        <taxon>Gammaproteobacteria</taxon>
        <taxon>Legionellales</taxon>
        <taxon>Legionellaceae</taxon>
        <taxon>Legionella</taxon>
    </lineage>
</organism>
<dbReference type="STRING" id="1034943.BN59_02009"/>
<evidence type="ECO:0000313" key="1">
    <source>
        <dbReference type="EMBL" id="CDZ77719.1"/>
    </source>
</evidence>